<proteinExistence type="predicted"/>
<organism evidence="1 2">
    <name type="scientific">Acetobacter ascendens</name>
    <dbReference type="NCBI Taxonomy" id="481146"/>
    <lineage>
        <taxon>Bacteria</taxon>
        <taxon>Pseudomonadati</taxon>
        <taxon>Pseudomonadota</taxon>
        <taxon>Alphaproteobacteria</taxon>
        <taxon>Acetobacterales</taxon>
        <taxon>Acetobacteraceae</taxon>
        <taxon>Acetobacter</taxon>
    </lineage>
</organism>
<dbReference type="KEGG" id="aasc:A4S02_05980"/>
<protein>
    <submittedName>
        <fullName evidence="1">Uncharacterized protein</fullName>
    </submittedName>
</protein>
<evidence type="ECO:0000313" key="2">
    <source>
        <dbReference type="Proteomes" id="UP000175973"/>
    </source>
</evidence>
<name>A0A1D8QVN0_9PROT</name>
<accession>A0A1D8QVN0</accession>
<sequence length="79" mass="9175">MATYAHRHAESFQNYRTASSLDNYPAYAAIYPNGYSPVMTMDENDWEVTAGLRGEIDNWHWDFFCDGVDGSQRHRDVPR</sequence>
<keyword evidence="2" id="KW-1185">Reference proteome</keyword>
<dbReference type="AlphaFoldDB" id="A0A1D8QVN0"/>
<gene>
    <name evidence="1" type="ORF">A4S02_05980</name>
</gene>
<evidence type="ECO:0000313" key="1">
    <source>
        <dbReference type="EMBL" id="AOW46392.1"/>
    </source>
</evidence>
<dbReference type="EMBL" id="CP015164">
    <property type="protein sequence ID" value="AOW46392.1"/>
    <property type="molecule type" value="Genomic_DNA"/>
</dbReference>
<reference evidence="2" key="1">
    <citation type="submission" date="2016-04" db="EMBL/GenBank/DDBJ databases">
        <authorList>
            <person name="Jeon C.O."/>
            <person name="Cho G.Y."/>
            <person name="Jeong H.I."/>
            <person name="Kim K.H."/>
        </authorList>
    </citation>
    <scope>NUCLEOTIDE SEQUENCE [LARGE SCALE GENOMIC DNA]</scope>
    <source>
        <strain evidence="2">LMG 1590</strain>
    </source>
</reference>
<dbReference type="Proteomes" id="UP000175973">
    <property type="component" value="Chromosome"/>
</dbReference>